<dbReference type="PANTHER" id="PTHR43464">
    <property type="entry name" value="METHYLTRANSFERASE"/>
    <property type="match status" value="1"/>
</dbReference>
<name>A0ABT1ITN3_9ACTN</name>
<sequence length="232" mass="25495">MTDTHHAHRHEHHHDHPRERHPEEAAAGTPSEYWDARYRRSERIWSGAPNAALVRESADLVPGSALDLGCGEGADAVWLARQGWRVTGVDISEVALGRAAEHAREAGVAERIEWRLQDLADGLPDGGHQLVSAHFLHSEVELPRERILRGAAEAVAPGGVLLVVGHTGVPHWSAQPERAVALPGPDEVLAALDLPAGDWETLRKEETERTGTDPEGRPMVWVDSVLKLRRLR</sequence>
<evidence type="ECO:0000256" key="4">
    <source>
        <dbReference type="SAM" id="MobiDB-lite"/>
    </source>
</evidence>
<comment type="caution">
    <text evidence="6">The sequence shown here is derived from an EMBL/GenBank/DDBJ whole genome shotgun (WGS) entry which is preliminary data.</text>
</comment>
<feature type="domain" description="Methyltransferase" evidence="5">
    <location>
        <begin position="66"/>
        <end position="159"/>
    </location>
</feature>
<feature type="compositionally biased region" description="Basic and acidic residues" evidence="4">
    <location>
        <begin position="14"/>
        <end position="24"/>
    </location>
</feature>
<evidence type="ECO:0000259" key="5">
    <source>
        <dbReference type="Pfam" id="PF13649"/>
    </source>
</evidence>
<dbReference type="GO" id="GO:0008168">
    <property type="term" value="F:methyltransferase activity"/>
    <property type="evidence" value="ECO:0007669"/>
    <property type="project" value="UniProtKB-KW"/>
</dbReference>
<feature type="region of interest" description="Disordered" evidence="4">
    <location>
        <begin position="1"/>
        <end position="32"/>
    </location>
</feature>
<dbReference type="PANTHER" id="PTHR43464:SF19">
    <property type="entry name" value="UBIQUINONE BIOSYNTHESIS O-METHYLTRANSFERASE, MITOCHONDRIAL"/>
    <property type="match status" value="1"/>
</dbReference>
<evidence type="ECO:0000313" key="7">
    <source>
        <dbReference type="Proteomes" id="UP001206483"/>
    </source>
</evidence>
<dbReference type="CDD" id="cd02440">
    <property type="entry name" value="AdoMet_MTases"/>
    <property type="match status" value="1"/>
</dbReference>
<evidence type="ECO:0000256" key="2">
    <source>
        <dbReference type="ARBA" id="ARBA00022679"/>
    </source>
</evidence>
<evidence type="ECO:0000313" key="6">
    <source>
        <dbReference type="EMBL" id="MCP2308496.1"/>
    </source>
</evidence>
<dbReference type="InterPro" id="IPR029063">
    <property type="entry name" value="SAM-dependent_MTases_sf"/>
</dbReference>
<feature type="compositionally biased region" description="Basic residues" evidence="4">
    <location>
        <begin position="1"/>
        <end position="13"/>
    </location>
</feature>
<dbReference type="EMBL" id="JAMZDX010000002">
    <property type="protein sequence ID" value="MCP2308496.1"/>
    <property type="molecule type" value="Genomic_DNA"/>
</dbReference>
<keyword evidence="7" id="KW-1185">Reference proteome</keyword>
<dbReference type="Gene3D" id="3.40.50.150">
    <property type="entry name" value="Vaccinia Virus protein VP39"/>
    <property type="match status" value="1"/>
</dbReference>
<organism evidence="6 7">
    <name type="scientific">Kitasatospora paracochleata</name>
    <dbReference type="NCBI Taxonomy" id="58354"/>
    <lineage>
        <taxon>Bacteria</taxon>
        <taxon>Bacillati</taxon>
        <taxon>Actinomycetota</taxon>
        <taxon>Actinomycetes</taxon>
        <taxon>Kitasatosporales</taxon>
        <taxon>Streptomycetaceae</taxon>
        <taxon>Kitasatospora</taxon>
    </lineage>
</organism>
<dbReference type="Pfam" id="PF13649">
    <property type="entry name" value="Methyltransf_25"/>
    <property type="match status" value="1"/>
</dbReference>
<accession>A0ABT1ITN3</accession>
<keyword evidence="2" id="KW-0808">Transferase</keyword>
<proteinExistence type="predicted"/>
<protein>
    <submittedName>
        <fullName evidence="6">2-polyprenyl-3-methyl-5-hydroxy-6-metoxy-1, 4-benzoquinol methylase</fullName>
    </submittedName>
</protein>
<dbReference type="InterPro" id="IPR041698">
    <property type="entry name" value="Methyltransf_25"/>
</dbReference>
<keyword evidence="3" id="KW-0949">S-adenosyl-L-methionine</keyword>
<dbReference type="Proteomes" id="UP001206483">
    <property type="component" value="Unassembled WGS sequence"/>
</dbReference>
<dbReference type="RefSeq" id="WP_253795203.1">
    <property type="nucleotide sequence ID" value="NZ_BAAAUB010000011.1"/>
</dbReference>
<reference evidence="6 7" key="1">
    <citation type="submission" date="2022-06" db="EMBL/GenBank/DDBJ databases">
        <title>Sequencing the genomes of 1000 actinobacteria strains.</title>
        <authorList>
            <person name="Klenk H.-P."/>
        </authorList>
    </citation>
    <scope>NUCLEOTIDE SEQUENCE [LARGE SCALE GENOMIC DNA]</scope>
    <source>
        <strain evidence="6 7">DSM 41656</strain>
    </source>
</reference>
<gene>
    <name evidence="6" type="ORF">FHR36_001620</name>
</gene>
<evidence type="ECO:0000256" key="1">
    <source>
        <dbReference type="ARBA" id="ARBA00022603"/>
    </source>
</evidence>
<dbReference type="SUPFAM" id="SSF53335">
    <property type="entry name" value="S-adenosyl-L-methionine-dependent methyltransferases"/>
    <property type="match status" value="1"/>
</dbReference>
<dbReference type="GO" id="GO:0032259">
    <property type="term" value="P:methylation"/>
    <property type="evidence" value="ECO:0007669"/>
    <property type="project" value="UniProtKB-KW"/>
</dbReference>
<evidence type="ECO:0000256" key="3">
    <source>
        <dbReference type="ARBA" id="ARBA00022691"/>
    </source>
</evidence>
<keyword evidence="1 6" id="KW-0489">Methyltransferase</keyword>